<dbReference type="KEGG" id="scm:SCHCO_02673580"/>
<accession>D8QKX8</accession>
<dbReference type="AlphaFoldDB" id="D8QKX8"/>
<dbReference type="EMBL" id="GL377317">
    <property type="protein sequence ID" value="EFI91507.1"/>
    <property type="molecule type" value="Genomic_DNA"/>
</dbReference>
<evidence type="ECO:0000313" key="1">
    <source>
        <dbReference type="EMBL" id="EFI91507.1"/>
    </source>
</evidence>
<proteinExistence type="predicted"/>
<protein>
    <submittedName>
        <fullName evidence="1">Uncharacterized protein</fullName>
    </submittedName>
</protein>
<organism evidence="2">
    <name type="scientific">Schizophyllum commune (strain H4-8 / FGSC 9210)</name>
    <name type="common">Split gill fungus</name>
    <dbReference type="NCBI Taxonomy" id="578458"/>
    <lineage>
        <taxon>Eukaryota</taxon>
        <taxon>Fungi</taxon>
        <taxon>Dikarya</taxon>
        <taxon>Basidiomycota</taxon>
        <taxon>Agaricomycotina</taxon>
        <taxon>Agaricomycetes</taxon>
        <taxon>Agaricomycetidae</taxon>
        <taxon>Agaricales</taxon>
        <taxon>Schizophyllaceae</taxon>
        <taxon>Schizophyllum</taxon>
    </lineage>
</organism>
<reference evidence="1 2" key="1">
    <citation type="journal article" date="2010" name="Nat. Biotechnol.">
        <title>Genome sequence of the model mushroom Schizophyllum commune.</title>
        <authorList>
            <person name="Ohm R.A."/>
            <person name="de Jong J.F."/>
            <person name="Lugones L.G."/>
            <person name="Aerts A."/>
            <person name="Kothe E."/>
            <person name="Stajich J.E."/>
            <person name="de Vries R.P."/>
            <person name="Record E."/>
            <person name="Levasseur A."/>
            <person name="Baker S.E."/>
            <person name="Bartholomew K.A."/>
            <person name="Coutinho P.M."/>
            <person name="Erdmann S."/>
            <person name="Fowler T.J."/>
            <person name="Gathman A.C."/>
            <person name="Lombard V."/>
            <person name="Henrissat B."/>
            <person name="Knabe N."/>
            <person name="Kuees U."/>
            <person name="Lilly W.W."/>
            <person name="Lindquist E."/>
            <person name="Lucas S."/>
            <person name="Magnuson J.K."/>
            <person name="Piumi F."/>
            <person name="Raudaskoski M."/>
            <person name="Salamov A."/>
            <person name="Schmutz J."/>
            <person name="Schwarze F.W.M.R."/>
            <person name="vanKuyk P.A."/>
            <person name="Horton J.S."/>
            <person name="Grigoriev I.V."/>
            <person name="Woesten H.A.B."/>
        </authorList>
    </citation>
    <scope>NUCLEOTIDE SEQUENCE [LARGE SCALE GENOMIC DNA]</scope>
    <source>
        <strain evidence="2">H4-8 / FGSC 9210</strain>
    </source>
</reference>
<dbReference type="GeneID" id="9592965"/>
<sequence length="165" mass="18853">MTSEDTQTSISPVTHRDGAISGKQKLREFTITVQDIVPPGVNLHDKSVKHCYIQSRPTYYLGYFMSTRGFYESMKKSGRAEATMTATLDKYLAYIKEKSGITWGHGLKREILAGEERWLIWLMRSGRKEDVYTAEPELVADFRRLLGACVDPGIIIYNHSKHFIC</sequence>
<keyword evidence="2" id="KW-1185">Reference proteome</keyword>
<dbReference type="HOGENOM" id="CLU_132227_0_0_1"/>
<evidence type="ECO:0000313" key="2">
    <source>
        <dbReference type="Proteomes" id="UP000007431"/>
    </source>
</evidence>
<dbReference type="Proteomes" id="UP000007431">
    <property type="component" value="Unassembled WGS sequence"/>
</dbReference>
<dbReference type="RefSeq" id="XP_003026410.1">
    <property type="nucleotide sequence ID" value="XM_003026364.1"/>
</dbReference>
<gene>
    <name evidence="1" type="ORF">SCHCODRAFT_114493</name>
</gene>
<dbReference type="VEuPathDB" id="FungiDB:SCHCODRAFT_02673580"/>
<dbReference type="InParanoid" id="D8QKX8"/>
<feature type="non-terminal residue" evidence="1">
    <location>
        <position position="165"/>
    </location>
</feature>
<dbReference type="OrthoDB" id="10289241at2759"/>
<name>D8QKX8_SCHCM</name>